<dbReference type="InterPro" id="IPR047647">
    <property type="entry name" value="ISAs1_transpos"/>
</dbReference>
<dbReference type="InterPro" id="IPR002559">
    <property type="entry name" value="Transposase_11"/>
</dbReference>
<feature type="domain" description="H repeat-associated protein N-terminal" evidence="2">
    <location>
        <begin position="67"/>
        <end position="151"/>
    </location>
</feature>
<accession>A0A6P2JCG8</accession>
<dbReference type="NCBIfam" id="NF033564">
    <property type="entry name" value="transpos_ISAs1"/>
    <property type="match status" value="1"/>
</dbReference>
<sequence length="536" mass="60244">MLPWSTRYAQFDRYEKYRTREKCTALSHEGPLTINDLVKRFVLRWGRGLLGLWVNLEMAGILSIEKAFGELKDPRSRAPVHDLNERLVVALCAILAGADSWLGIELWAQAKSEWLRRHTPLKNGVPSHDTFGRVFSALNPKQFEACFLHWMSHACPALAGQVVAIDGKTVRRSYRRGERAIHLVSAYSSGLGLVLGQVRTSEKSNEITAIPELLEALLLQGAIVTLDAMGCQRGIAQKIVKAGADYVLSVKEKQSTPLTRIRAALDAIERVPGAYADCTSEYREVEKGHGRIETRRCIASSALTNWQPEPELWPGLRAIAMVESTREIGDAVATQRRYYVSSVPPDAARIAHAVRSHGAIENGMHWTLDVAFNEDQCRARVEHAGVCWIEVGGDPEFIDRVAFEVRAFDWSGPPFVDKHLTLTRHPAMTSFGPVSMQLRTAAQTLGMDPLKVSASQFRGLSDRLQRDIFNIDLVARHLRQLAERDGFEFPFSVDQLRIIGARYNRGSGLSLEQIRQNTSYGDFIVKHWQRFVRLMH</sequence>
<feature type="domain" description="Transposase IS4-like" evidence="1">
    <location>
        <begin position="161"/>
        <end position="381"/>
    </location>
</feature>
<evidence type="ECO:0000313" key="4">
    <source>
        <dbReference type="Proteomes" id="UP000494222"/>
    </source>
</evidence>
<evidence type="ECO:0000259" key="1">
    <source>
        <dbReference type="Pfam" id="PF01609"/>
    </source>
</evidence>
<dbReference type="InterPro" id="IPR032806">
    <property type="entry name" value="YbfD_N"/>
</dbReference>
<dbReference type="Proteomes" id="UP000494222">
    <property type="component" value="Unassembled WGS sequence"/>
</dbReference>
<dbReference type="Pfam" id="PF01609">
    <property type="entry name" value="DDE_Tnp_1"/>
    <property type="match status" value="1"/>
</dbReference>
<protein>
    <recommendedName>
        <fullName evidence="5">ISAs1 family transposase</fullName>
    </recommendedName>
</protein>
<dbReference type="AlphaFoldDB" id="A0A6P2JCG8"/>
<gene>
    <name evidence="3" type="ORF">BLA24064_01845</name>
</gene>
<dbReference type="PANTHER" id="PTHR30298:SF0">
    <property type="entry name" value="PROTEIN YBFL-RELATED"/>
    <property type="match status" value="1"/>
</dbReference>
<dbReference type="PANTHER" id="PTHR30298">
    <property type="entry name" value="H REPEAT-ASSOCIATED PREDICTED TRANSPOSASE"/>
    <property type="match status" value="1"/>
</dbReference>
<organism evidence="3 4">
    <name type="scientific">Burkholderia latens</name>
    <dbReference type="NCBI Taxonomy" id="488446"/>
    <lineage>
        <taxon>Bacteria</taxon>
        <taxon>Pseudomonadati</taxon>
        <taxon>Pseudomonadota</taxon>
        <taxon>Betaproteobacteria</taxon>
        <taxon>Burkholderiales</taxon>
        <taxon>Burkholderiaceae</taxon>
        <taxon>Burkholderia</taxon>
        <taxon>Burkholderia cepacia complex</taxon>
    </lineage>
</organism>
<dbReference type="GO" id="GO:0004803">
    <property type="term" value="F:transposase activity"/>
    <property type="evidence" value="ECO:0007669"/>
    <property type="project" value="InterPro"/>
</dbReference>
<name>A0A6P2JCG8_9BURK</name>
<dbReference type="Pfam" id="PF13808">
    <property type="entry name" value="DDE_Tnp_1_assoc"/>
    <property type="match status" value="1"/>
</dbReference>
<evidence type="ECO:0000313" key="3">
    <source>
        <dbReference type="EMBL" id="VWB41566.1"/>
    </source>
</evidence>
<dbReference type="GO" id="GO:0003677">
    <property type="term" value="F:DNA binding"/>
    <property type="evidence" value="ECO:0007669"/>
    <property type="project" value="InterPro"/>
</dbReference>
<proteinExistence type="predicted"/>
<reference evidence="3 4" key="1">
    <citation type="submission" date="2019-09" db="EMBL/GenBank/DDBJ databases">
        <authorList>
            <person name="Depoorter E."/>
        </authorList>
    </citation>
    <scope>NUCLEOTIDE SEQUENCE [LARGE SCALE GENOMIC DNA]</scope>
    <source>
        <strain evidence="3">LMG 24064</strain>
    </source>
</reference>
<dbReference type="GO" id="GO:0006313">
    <property type="term" value="P:DNA transposition"/>
    <property type="evidence" value="ECO:0007669"/>
    <property type="project" value="InterPro"/>
</dbReference>
<dbReference type="EMBL" id="CABVPL010000009">
    <property type="protein sequence ID" value="VWB41566.1"/>
    <property type="molecule type" value="Genomic_DNA"/>
</dbReference>
<dbReference type="InterPro" id="IPR051698">
    <property type="entry name" value="Transposase_11-like"/>
</dbReference>
<evidence type="ECO:0008006" key="5">
    <source>
        <dbReference type="Google" id="ProtNLM"/>
    </source>
</evidence>
<evidence type="ECO:0000259" key="2">
    <source>
        <dbReference type="Pfam" id="PF13808"/>
    </source>
</evidence>